<dbReference type="Proteomes" id="UP000482487">
    <property type="component" value="Unassembled WGS sequence"/>
</dbReference>
<dbReference type="InterPro" id="IPR056209">
    <property type="entry name" value="SU10_adaptor"/>
</dbReference>
<protein>
    <submittedName>
        <fullName evidence="1">Uncharacterized protein</fullName>
    </submittedName>
</protein>
<dbReference type="RefSeq" id="WP_160963289.1">
    <property type="nucleotide sequence ID" value="NZ_WVUD01000045.1"/>
</dbReference>
<name>A0A7C9ITR2_9BACT</name>
<proteinExistence type="predicted"/>
<accession>A0A7C9ITR2</accession>
<dbReference type="OrthoDB" id="5452818at2"/>
<keyword evidence="2" id="KW-1185">Reference proteome</keyword>
<sequence length="240" mass="25447">MALAALSLPQADAEGLRRALPDTLASLVAEVAGIVGDPGVSDQDIARALGRGLFAAAGATRLPDLATRARVVLGPGQADAPLPADLLHGPVNAFLLPAGGRVRLAPDLAALRRLWPGQSPGRPRIAAVAGGRLHVRPVHREEAVLEIDYYRLPQPLIGAADKPEGLPPYLAGPMLVAYACRELFERLEEGIEGQKTQSQAFGRRYDALLAELVGLCGPQQTEPVEIARSRDPYGFGEDWP</sequence>
<evidence type="ECO:0000313" key="1">
    <source>
        <dbReference type="EMBL" id="MYL84867.1"/>
    </source>
</evidence>
<gene>
    <name evidence="1" type="ORF">GTA51_17275</name>
</gene>
<organism evidence="1 2">
    <name type="scientific">Solidesulfovibrio aerotolerans</name>
    <dbReference type="NCBI Taxonomy" id="295255"/>
    <lineage>
        <taxon>Bacteria</taxon>
        <taxon>Pseudomonadati</taxon>
        <taxon>Thermodesulfobacteriota</taxon>
        <taxon>Desulfovibrionia</taxon>
        <taxon>Desulfovibrionales</taxon>
        <taxon>Desulfovibrionaceae</taxon>
        <taxon>Solidesulfovibrio</taxon>
    </lineage>
</organism>
<reference evidence="1 2" key="1">
    <citation type="submission" date="2020-01" db="EMBL/GenBank/DDBJ databases">
        <title>Genome sequence of Desulfovibrio aerotolerans DSM 16695(T).</title>
        <authorList>
            <person name="Karnachuk O."/>
            <person name="Avakyan M."/>
            <person name="Mardanov A."/>
            <person name="Kadnikov V."/>
            <person name="Ravin N."/>
        </authorList>
    </citation>
    <scope>NUCLEOTIDE SEQUENCE [LARGE SCALE GENOMIC DNA]</scope>
    <source>
        <strain evidence="1 2">DSM 16695</strain>
    </source>
</reference>
<dbReference type="Pfam" id="PF24175">
    <property type="entry name" value="SU10_adaptor"/>
    <property type="match status" value="1"/>
</dbReference>
<evidence type="ECO:0000313" key="2">
    <source>
        <dbReference type="Proteomes" id="UP000482487"/>
    </source>
</evidence>
<comment type="caution">
    <text evidence="1">The sequence shown here is derived from an EMBL/GenBank/DDBJ whole genome shotgun (WGS) entry which is preliminary data.</text>
</comment>
<dbReference type="EMBL" id="WVUD01000045">
    <property type="protein sequence ID" value="MYL84867.1"/>
    <property type="molecule type" value="Genomic_DNA"/>
</dbReference>
<dbReference type="AlphaFoldDB" id="A0A7C9ITR2"/>